<keyword evidence="2" id="KW-1185">Reference proteome</keyword>
<proteinExistence type="predicted"/>
<organism evidence="1 2">
    <name type="scientific">Diphasiastrum complanatum</name>
    <name type="common">Issler's clubmoss</name>
    <name type="synonym">Lycopodium complanatum</name>
    <dbReference type="NCBI Taxonomy" id="34168"/>
    <lineage>
        <taxon>Eukaryota</taxon>
        <taxon>Viridiplantae</taxon>
        <taxon>Streptophyta</taxon>
        <taxon>Embryophyta</taxon>
        <taxon>Tracheophyta</taxon>
        <taxon>Lycopodiopsida</taxon>
        <taxon>Lycopodiales</taxon>
        <taxon>Lycopodiaceae</taxon>
        <taxon>Lycopodioideae</taxon>
        <taxon>Diphasiastrum</taxon>
    </lineage>
</organism>
<protein>
    <submittedName>
        <fullName evidence="1">Uncharacterized protein</fullName>
    </submittedName>
</protein>
<name>A0ACC2DKK1_DIPCM</name>
<reference evidence="2" key="1">
    <citation type="journal article" date="2024" name="Proc. Natl. Acad. Sci. U.S.A.">
        <title>Extraordinary preservation of gene collinearity over three hundred million years revealed in homosporous lycophytes.</title>
        <authorList>
            <person name="Li C."/>
            <person name="Wickell D."/>
            <person name="Kuo L.Y."/>
            <person name="Chen X."/>
            <person name="Nie B."/>
            <person name="Liao X."/>
            <person name="Peng D."/>
            <person name="Ji J."/>
            <person name="Jenkins J."/>
            <person name="Williams M."/>
            <person name="Shu S."/>
            <person name="Plott C."/>
            <person name="Barry K."/>
            <person name="Rajasekar S."/>
            <person name="Grimwood J."/>
            <person name="Han X."/>
            <person name="Sun S."/>
            <person name="Hou Z."/>
            <person name="He W."/>
            <person name="Dai G."/>
            <person name="Sun C."/>
            <person name="Schmutz J."/>
            <person name="Leebens-Mack J.H."/>
            <person name="Li F.W."/>
            <person name="Wang L."/>
        </authorList>
    </citation>
    <scope>NUCLEOTIDE SEQUENCE [LARGE SCALE GENOMIC DNA]</scope>
    <source>
        <strain evidence="2">cv. PW_Plant_1</strain>
    </source>
</reference>
<evidence type="ECO:0000313" key="1">
    <source>
        <dbReference type="EMBL" id="KAJ7554820.1"/>
    </source>
</evidence>
<gene>
    <name evidence="1" type="ORF">O6H91_05G010600</name>
</gene>
<accession>A0ACC2DKK1</accession>
<sequence length="244" mass="27006">MVIVMVGFGLFEQEGMLEGEGEVEAGEEELAVLPRHTKVIVTGNNRTKSVLVGLHGVVKKAVGLGGWHWLVLTNGVEVKLQRNALSVIEAPTGQEGETEEKEEEEGDRDIDIEFPFANAHNMEDFPKSMKQRVRPQKLEAQLSKAADSSQGIEPAVFRHMPERSTEAAGSPPSSNLPMVDLSKLDTAALKRYRRHYKLVDVGPNSSKEQLLRSVGRHFMSHQLDEVQAITGFMQAVKRLKTVSI</sequence>
<comment type="caution">
    <text evidence="1">The sequence shown here is derived from an EMBL/GenBank/DDBJ whole genome shotgun (WGS) entry which is preliminary data.</text>
</comment>
<evidence type="ECO:0000313" key="2">
    <source>
        <dbReference type="Proteomes" id="UP001162992"/>
    </source>
</evidence>
<dbReference type="EMBL" id="CM055096">
    <property type="protein sequence ID" value="KAJ7554820.1"/>
    <property type="molecule type" value="Genomic_DNA"/>
</dbReference>
<dbReference type="Proteomes" id="UP001162992">
    <property type="component" value="Chromosome 5"/>
</dbReference>